<dbReference type="InterPro" id="IPR003736">
    <property type="entry name" value="PAAI_dom"/>
</dbReference>
<organism evidence="3 4">
    <name type="scientific">Prauserella marina</name>
    <dbReference type="NCBI Taxonomy" id="530584"/>
    <lineage>
        <taxon>Bacteria</taxon>
        <taxon>Bacillati</taxon>
        <taxon>Actinomycetota</taxon>
        <taxon>Actinomycetes</taxon>
        <taxon>Pseudonocardiales</taxon>
        <taxon>Pseudonocardiaceae</taxon>
        <taxon>Prauserella</taxon>
    </lineage>
</organism>
<dbReference type="InterPro" id="IPR006683">
    <property type="entry name" value="Thioestr_dom"/>
</dbReference>
<dbReference type="AlphaFoldDB" id="A0A222VTX9"/>
<dbReference type="CDD" id="cd03443">
    <property type="entry name" value="PaaI_thioesterase"/>
    <property type="match status" value="1"/>
</dbReference>
<dbReference type="GO" id="GO:0061522">
    <property type="term" value="F:1,4-dihydroxy-2-naphthoyl-CoA thioesterase activity"/>
    <property type="evidence" value="ECO:0007669"/>
    <property type="project" value="TreeGrafter"/>
</dbReference>
<gene>
    <name evidence="3" type="ORF">SAMN05421630_112158</name>
</gene>
<dbReference type="NCBIfam" id="TIGR00369">
    <property type="entry name" value="unchar_dom_1"/>
    <property type="match status" value="1"/>
</dbReference>
<keyword evidence="2" id="KW-0378">Hydrolase</keyword>
<dbReference type="SUPFAM" id="SSF54637">
    <property type="entry name" value="Thioesterase/thiol ester dehydrase-isomerase"/>
    <property type="match status" value="1"/>
</dbReference>
<keyword evidence="4" id="KW-1185">Reference proteome</keyword>
<dbReference type="Pfam" id="PF03061">
    <property type="entry name" value="4HBT"/>
    <property type="match status" value="1"/>
</dbReference>
<proteinExistence type="inferred from homology"/>
<evidence type="ECO:0000313" key="4">
    <source>
        <dbReference type="Proteomes" id="UP000199494"/>
    </source>
</evidence>
<reference evidence="3 4" key="1">
    <citation type="submission" date="2016-10" db="EMBL/GenBank/DDBJ databases">
        <authorList>
            <person name="de Groot N.N."/>
        </authorList>
    </citation>
    <scope>NUCLEOTIDE SEQUENCE [LARGE SCALE GENOMIC DNA]</scope>
    <source>
        <strain evidence="3 4">CGMCC 4.5506</strain>
    </source>
</reference>
<evidence type="ECO:0000256" key="2">
    <source>
        <dbReference type="ARBA" id="ARBA00022801"/>
    </source>
</evidence>
<dbReference type="OrthoDB" id="9798208at2"/>
<dbReference type="PANTHER" id="PTHR43240:SF5">
    <property type="entry name" value="1,4-DIHYDROXY-2-NAPHTHOYL-COA THIOESTERASE 1"/>
    <property type="match status" value="1"/>
</dbReference>
<accession>A0A222VTX9</accession>
<dbReference type="Proteomes" id="UP000199494">
    <property type="component" value="Unassembled WGS sequence"/>
</dbReference>
<evidence type="ECO:0000313" key="3">
    <source>
        <dbReference type="EMBL" id="SDD79011.1"/>
    </source>
</evidence>
<dbReference type="GO" id="GO:0005829">
    <property type="term" value="C:cytosol"/>
    <property type="evidence" value="ECO:0007669"/>
    <property type="project" value="TreeGrafter"/>
</dbReference>
<name>A0A222VTX9_9PSEU</name>
<dbReference type="InterPro" id="IPR029069">
    <property type="entry name" value="HotDog_dom_sf"/>
</dbReference>
<dbReference type="PANTHER" id="PTHR43240">
    <property type="entry name" value="1,4-DIHYDROXY-2-NAPHTHOYL-COA THIOESTERASE 1"/>
    <property type="match status" value="1"/>
</dbReference>
<dbReference type="KEGG" id="pmad:BAY61_21680"/>
<comment type="similarity">
    <text evidence="1">Belongs to the thioesterase PaaI family.</text>
</comment>
<protein>
    <submittedName>
        <fullName evidence="3">Uncharacterized domain 1-containing protein</fullName>
    </submittedName>
</protein>
<sequence>MTEHVSEEEIREQLAGINPEVANQQLNDKVGLAFTELGAERVVGTMPVAGNLQPYGLLHGGANAVLAEALGSTVAALNAGAGRAAMGLELSCTHHRAAVAGEVTGVAVPLHVGRSTITTEIVITDESGKRTCTARLTCIVRDKPPAA</sequence>
<dbReference type="Gene3D" id="3.10.129.10">
    <property type="entry name" value="Hotdog Thioesterase"/>
    <property type="match status" value="1"/>
</dbReference>
<dbReference type="RefSeq" id="WP_091809752.1">
    <property type="nucleotide sequence ID" value="NZ_CP016353.1"/>
</dbReference>
<evidence type="ECO:0000256" key="1">
    <source>
        <dbReference type="ARBA" id="ARBA00008324"/>
    </source>
</evidence>
<dbReference type="STRING" id="530584.SAMN05421630_112158"/>
<dbReference type="EMBL" id="FMZE01000012">
    <property type="protein sequence ID" value="SDD79011.1"/>
    <property type="molecule type" value="Genomic_DNA"/>
</dbReference>